<proteinExistence type="inferred from homology"/>
<dbReference type="InterPro" id="IPR036291">
    <property type="entry name" value="NAD(P)-bd_dom_sf"/>
</dbReference>
<dbReference type="InterPro" id="IPR015815">
    <property type="entry name" value="HIBADH-related"/>
</dbReference>
<evidence type="ECO:0000256" key="3">
    <source>
        <dbReference type="ARBA" id="ARBA00023027"/>
    </source>
</evidence>
<keyword evidence="3" id="KW-0520">NAD</keyword>
<dbReference type="Gene3D" id="3.40.50.720">
    <property type="entry name" value="NAD(P)-binding Rossmann-like Domain"/>
    <property type="match status" value="1"/>
</dbReference>
<evidence type="ECO:0000313" key="8">
    <source>
        <dbReference type="Proteomes" id="UP000189777"/>
    </source>
</evidence>
<dbReference type="PANTHER" id="PTHR43060:SF15">
    <property type="entry name" value="3-HYDROXYISOBUTYRATE DEHYDROGENASE-LIKE 1, MITOCHONDRIAL-RELATED"/>
    <property type="match status" value="1"/>
</dbReference>
<evidence type="ECO:0000259" key="6">
    <source>
        <dbReference type="Pfam" id="PF14833"/>
    </source>
</evidence>
<keyword evidence="8" id="KW-1185">Reference proteome</keyword>
<protein>
    <submittedName>
        <fullName evidence="7">2-hydroxy-3-oxopropionate reductase</fullName>
    </submittedName>
</protein>
<feature type="domain" description="6-phosphogluconate dehydrogenase NADP-binding" evidence="5">
    <location>
        <begin position="5"/>
        <end position="168"/>
    </location>
</feature>
<name>A0A1T5JIP9_9MICO</name>
<evidence type="ECO:0000259" key="5">
    <source>
        <dbReference type="Pfam" id="PF03446"/>
    </source>
</evidence>
<dbReference type="SUPFAM" id="SSF51735">
    <property type="entry name" value="NAD(P)-binding Rossmann-fold domains"/>
    <property type="match status" value="1"/>
</dbReference>
<dbReference type="Proteomes" id="UP000189777">
    <property type="component" value="Unassembled WGS sequence"/>
</dbReference>
<evidence type="ECO:0000256" key="4">
    <source>
        <dbReference type="PIRSR" id="PIRSR000103-1"/>
    </source>
</evidence>
<accession>A0A1T5JIP9</accession>
<dbReference type="OrthoDB" id="3185659at2"/>
<evidence type="ECO:0000313" key="7">
    <source>
        <dbReference type="EMBL" id="SKC51351.1"/>
    </source>
</evidence>
<dbReference type="GO" id="GO:0051287">
    <property type="term" value="F:NAD binding"/>
    <property type="evidence" value="ECO:0007669"/>
    <property type="project" value="InterPro"/>
</dbReference>
<dbReference type="AlphaFoldDB" id="A0A1T5JIP9"/>
<sequence>MRGMSIGFVGTGPMGAPMAQNLLAAGFDVALWNRTAVRAEDVARGEQRATVAATPADAARPVVVVMLPDLPQVRDIVERPDGLREGWRAAGVTDPVLVVMSTVSPVAVAEWARELAAEGIRLVDAPVSGGVEGAVAGSLSIMVGGADADLALVRSVLDAMGATVRHVGPVGAGSLTKTCNQIVVGGTLNALAEAVAIARAGGLDLATVLEVLGAGLAGSQLLTDKTRRYLTGDYAHGGACRTQLKDLEFGIAAGHALGVDTTLTEVARDRYQRMVDRGDAELDHSAVIRVVV</sequence>
<dbReference type="SUPFAM" id="SSF48179">
    <property type="entry name" value="6-phosphogluconate dehydrogenase C-terminal domain-like"/>
    <property type="match status" value="1"/>
</dbReference>
<dbReference type="Pfam" id="PF14833">
    <property type="entry name" value="NAD_binding_11"/>
    <property type="match status" value="1"/>
</dbReference>
<dbReference type="InterPro" id="IPR008927">
    <property type="entry name" value="6-PGluconate_DH-like_C_sf"/>
</dbReference>
<comment type="similarity">
    <text evidence="1">Belongs to the HIBADH-related family.</text>
</comment>
<gene>
    <name evidence="7" type="ORF">SAMN04324258_1440</name>
</gene>
<dbReference type="Gene3D" id="1.10.1040.10">
    <property type="entry name" value="N-(1-d-carboxylethyl)-l-norvaline Dehydrogenase, domain 2"/>
    <property type="match status" value="1"/>
</dbReference>
<evidence type="ECO:0000256" key="1">
    <source>
        <dbReference type="ARBA" id="ARBA00009080"/>
    </source>
</evidence>
<dbReference type="PANTHER" id="PTHR43060">
    <property type="entry name" value="3-HYDROXYISOBUTYRATE DEHYDROGENASE-LIKE 1, MITOCHONDRIAL-RELATED"/>
    <property type="match status" value="1"/>
</dbReference>
<dbReference type="InterPro" id="IPR029154">
    <property type="entry name" value="HIBADH-like_NADP-bd"/>
</dbReference>
<dbReference type="PIRSF" id="PIRSF000103">
    <property type="entry name" value="HIBADH"/>
    <property type="match status" value="1"/>
</dbReference>
<dbReference type="Pfam" id="PF03446">
    <property type="entry name" value="NAD_binding_2"/>
    <property type="match status" value="1"/>
</dbReference>
<dbReference type="GO" id="GO:0016491">
    <property type="term" value="F:oxidoreductase activity"/>
    <property type="evidence" value="ECO:0007669"/>
    <property type="project" value="UniProtKB-KW"/>
</dbReference>
<feature type="active site" evidence="4">
    <location>
        <position position="177"/>
    </location>
</feature>
<dbReference type="EMBL" id="FUZQ01000002">
    <property type="protein sequence ID" value="SKC51351.1"/>
    <property type="molecule type" value="Genomic_DNA"/>
</dbReference>
<dbReference type="InterPro" id="IPR006115">
    <property type="entry name" value="6PGDH_NADP-bd"/>
</dbReference>
<evidence type="ECO:0000256" key="2">
    <source>
        <dbReference type="ARBA" id="ARBA00023002"/>
    </source>
</evidence>
<feature type="domain" description="3-hydroxyisobutyrate dehydrogenase-like NAD-binding" evidence="6">
    <location>
        <begin position="171"/>
        <end position="290"/>
    </location>
</feature>
<reference evidence="7 8" key="1">
    <citation type="submission" date="2017-02" db="EMBL/GenBank/DDBJ databases">
        <authorList>
            <person name="Peterson S.W."/>
        </authorList>
    </citation>
    <scope>NUCLEOTIDE SEQUENCE [LARGE SCALE GENOMIC DNA]</scope>
    <source>
        <strain evidence="7 8">DSM 21481</strain>
    </source>
</reference>
<dbReference type="STRING" id="526729.SAMN04324258_1440"/>
<dbReference type="GO" id="GO:0050661">
    <property type="term" value="F:NADP binding"/>
    <property type="evidence" value="ECO:0007669"/>
    <property type="project" value="InterPro"/>
</dbReference>
<dbReference type="InterPro" id="IPR013328">
    <property type="entry name" value="6PGD_dom2"/>
</dbReference>
<organism evidence="7 8">
    <name type="scientific">Krasilnikoviella flava</name>
    <dbReference type="NCBI Taxonomy" id="526729"/>
    <lineage>
        <taxon>Bacteria</taxon>
        <taxon>Bacillati</taxon>
        <taxon>Actinomycetota</taxon>
        <taxon>Actinomycetes</taxon>
        <taxon>Micrococcales</taxon>
        <taxon>Promicromonosporaceae</taxon>
        <taxon>Krasilnikoviella</taxon>
    </lineage>
</organism>
<keyword evidence="2" id="KW-0560">Oxidoreductase</keyword>